<dbReference type="EC" id="3.1.3.97" evidence="2"/>
<dbReference type="InterPro" id="IPR049742">
    <property type="entry name" value="35NBP"/>
</dbReference>
<proteinExistence type="predicted"/>
<evidence type="ECO:0000259" key="1">
    <source>
        <dbReference type="SMART" id="SM00481"/>
    </source>
</evidence>
<comment type="caution">
    <text evidence="2">The sequence shown here is derived from an EMBL/GenBank/DDBJ whole genome shotgun (WGS) entry which is preliminary data.</text>
</comment>
<dbReference type="PANTHER" id="PTHR42924">
    <property type="entry name" value="EXONUCLEASE"/>
    <property type="match status" value="1"/>
</dbReference>
<keyword evidence="2" id="KW-0378">Hydrolase</keyword>
<dbReference type="InterPro" id="IPR003141">
    <property type="entry name" value="Pol/His_phosphatase_N"/>
</dbReference>
<dbReference type="InterPro" id="IPR052018">
    <property type="entry name" value="PHP_domain"/>
</dbReference>
<dbReference type="EMBL" id="JBDIVE010000005">
    <property type="protein sequence ID" value="MEN3069028.1"/>
    <property type="molecule type" value="Genomic_DNA"/>
</dbReference>
<dbReference type="GO" id="GO:0097657">
    <property type="term" value="F:3',5'-nucleotide bisphosphate phosphatase activity"/>
    <property type="evidence" value="ECO:0007669"/>
    <property type="project" value="UniProtKB-EC"/>
</dbReference>
<dbReference type="CDD" id="cd07438">
    <property type="entry name" value="PHP_HisPPase_AMP"/>
    <property type="match status" value="1"/>
</dbReference>
<keyword evidence="3" id="KW-1185">Reference proteome</keyword>
<evidence type="ECO:0000313" key="3">
    <source>
        <dbReference type="Proteomes" id="UP001410394"/>
    </source>
</evidence>
<dbReference type="NCBIfam" id="NF041577">
    <property type="entry name" value="nside_bi_sphtase"/>
    <property type="match status" value="1"/>
</dbReference>
<dbReference type="PANTHER" id="PTHR42924:SF3">
    <property type="entry name" value="POLYMERASE_HISTIDINOL PHOSPHATASE N-TERMINAL DOMAIN-CONTAINING PROTEIN"/>
    <property type="match status" value="1"/>
</dbReference>
<dbReference type="Gene3D" id="3.20.20.140">
    <property type="entry name" value="Metal-dependent hydrolases"/>
    <property type="match status" value="1"/>
</dbReference>
<accession>A0ABU9YZB3</accession>
<protein>
    <submittedName>
        <fullName evidence="2">3',5'-nucleoside bisphosphate phosphatase</fullName>
        <ecNumber evidence="2">3.1.3.97</ecNumber>
    </submittedName>
</protein>
<sequence>MPVSTPLNADLHAHSNFSDGLLSPAELVQRAVSNGVDLLALTDHDELGGLPAAREAATALGLRFVPGVEVSVSYCDQSVHIVGLGIDASSPQLVAGLAQVRGGRDGRAQRMGEALEKIGIRDAYAGAAALAGNPALISRAHFARYLVDLGLARDTSSVFDHYLVRGKPGFVEHEWATLSDAVNWIHAAGGLAVIAHPGRYRLSRAQMTELFDQFVELGGEGVEVVTSAHTPAMISEYASVARRYDLLASRASDFHGPGESVMDLGRIPQLPPDLTPVWSQLV</sequence>
<dbReference type="InterPro" id="IPR004013">
    <property type="entry name" value="PHP_dom"/>
</dbReference>
<dbReference type="Pfam" id="PF02811">
    <property type="entry name" value="PHP"/>
    <property type="match status" value="1"/>
</dbReference>
<reference evidence="2 3" key="1">
    <citation type="journal article" date="2018" name="Int. J. Syst. Evol. Microbiol.">
        <title>Uliginosibacterium sediminicola sp. nov., isolated from freshwater sediment.</title>
        <authorList>
            <person name="Hwang W.M."/>
            <person name="Kim S.M."/>
            <person name="Kang K."/>
            <person name="Ahn T.Y."/>
        </authorList>
    </citation>
    <scope>NUCLEOTIDE SEQUENCE [LARGE SCALE GENOMIC DNA]</scope>
    <source>
        <strain evidence="2 3">M1-21</strain>
    </source>
</reference>
<gene>
    <name evidence="2" type="ORF">ABDB84_11110</name>
</gene>
<feature type="domain" description="Polymerase/histidinol phosphatase N-terminal" evidence="1">
    <location>
        <begin position="9"/>
        <end position="74"/>
    </location>
</feature>
<dbReference type="Proteomes" id="UP001410394">
    <property type="component" value="Unassembled WGS sequence"/>
</dbReference>
<dbReference type="Gene3D" id="1.10.150.650">
    <property type="match status" value="1"/>
</dbReference>
<dbReference type="SUPFAM" id="SSF89550">
    <property type="entry name" value="PHP domain-like"/>
    <property type="match status" value="1"/>
</dbReference>
<organism evidence="2 3">
    <name type="scientific">Uliginosibacterium sediminicola</name>
    <dbReference type="NCBI Taxonomy" id="2024550"/>
    <lineage>
        <taxon>Bacteria</taxon>
        <taxon>Pseudomonadati</taxon>
        <taxon>Pseudomonadota</taxon>
        <taxon>Betaproteobacteria</taxon>
        <taxon>Rhodocyclales</taxon>
        <taxon>Zoogloeaceae</taxon>
        <taxon>Uliginosibacterium</taxon>
    </lineage>
</organism>
<dbReference type="InterPro" id="IPR016195">
    <property type="entry name" value="Pol/histidinol_Pase-like"/>
</dbReference>
<dbReference type="SMART" id="SM00481">
    <property type="entry name" value="POLIIIAc"/>
    <property type="match status" value="1"/>
</dbReference>
<evidence type="ECO:0000313" key="2">
    <source>
        <dbReference type="EMBL" id="MEN3069028.1"/>
    </source>
</evidence>
<name>A0ABU9YZB3_9RHOO</name>